<dbReference type="InterPro" id="IPR038765">
    <property type="entry name" value="Papain-like_cys_pep_sf"/>
</dbReference>
<comment type="catalytic activity">
    <reaction evidence="1">
        <text>Thiol-dependent hydrolysis of ester, thioester, amide, peptide and isopeptide bonds formed by the C-terminal Gly of ubiquitin (a 76-residue protein attached to proteins as an intracellular targeting signal).</text>
        <dbReference type="EC" id="3.4.19.12"/>
    </reaction>
</comment>
<feature type="region of interest" description="Disordered" evidence="8">
    <location>
        <begin position="1282"/>
        <end position="1310"/>
    </location>
</feature>
<dbReference type="InterPro" id="IPR028889">
    <property type="entry name" value="USP"/>
</dbReference>
<dbReference type="EMBL" id="CAACVS010000562">
    <property type="protein sequence ID" value="VEU43560.1"/>
    <property type="molecule type" value="Genomic_DNA"/>
</dbReference>
<evidence type="ECO:0000313" key="12">
    <source>
        <dbReference type="Proteomes" id="UP000291116"/>
    </source>
</evidence>
<dbReference type="PROSITE" id="PS00972">
    <property type="entry name" value="USP_1"/>
    <property type="match status" value="1"/>
</dbReference>
<reference evidence="11 12" key="1">
    <citation type="submission" date="2019-01" db="EMBL/GenBank/DDBJ databases">
        <authorList>
            <person name="Ferrante I. M."/>
        </authorList>
    </citation>
    <scope>NUCLEOTIDE SEQUENCE [LARGE SCALE GENOMIC DNA]</scope>
    <source>
        <strain evidence="11 12">B856</strain>
    </source>
</reference>
<dbReference type="GO" id="GO:0006508">
    <property type="term" value="P:proteolysis"/>
    <property type="evidence" value="ECO:0007669"/>
    <property type="project" value="UniProtKB-KW"/>
</dbReference>
<dbReference type="EC" id="3.4.19.12" evidence="3"/>
<evidence type="ECO:0000313" key="11">
    <source>
        <dbReference type="EMBL" id="VEU43560.1"/>
    </source>
</evidence>
<keyword evidence="4" id="KW-0645">Protease</keyword>
<dbReference type="SUPFAM" id="SSF143791">
    <property type="entry name" value="DUSP-like"/>
    <property type="match status" value="1"/>
</dbReference>
<dbReference type="Gene3D" id="3.30.2230.10">
    <property type="entry name" value="DUSP-like"/>
    <property type="match status" value="1"/>
</dbReference>
<dbReference type="Pfam" id="PF06337">
    <property type="entry name" value="DUSP"/>
    <property type="match status" value="1"/>
</dbReference>
<dbReference type="Pfam" id="PF00443">
    <property type="entry name" value="UCH"/>
    <property type="match status" value="1"/>
</dbReference>
<proteinExistence type="inferred from homology"/>
<evidence type="ECO:0000256" key="8">
    <source>
        <dbReference type="SAM" id="MobiDB-lite"/>
    </source>
</evidence>
<evidence type="ECO:0000256" key="6">
    <source>
        <dbReference type="ARBA" id="ARBA00022801"/>
    </source>
</evidence>
<feature type="domain" description="USP" evidence="9">
    <location>
        <begin position="948"/>
        <end position="1720"/>
    </location>
</feature>
<evidence type="ECO:0000256" key="2">
    <source>
        <dbReference type="ARBA" id="ARBA00009085"/>
    </source>
</evidence>
<evidence type="ECO:0000259" key="9">
    <source>
        <dbReference type="PROSITE" id="PS50235"/>
    </source>
</evidence>
<name>A0A448ZNE9_9STRA</name>
<feature type="domain" description="DUSP" evidence="10">
    <location>
        <begin position="654"/>
        <end position="783"/>
    </location>
</feature>
<dbReference type="GO" id="GO:0004843">
    <property type="term" value="F:cysteine-type deubiquitinase activity"/>
    <property type="evidence" value="ECO:0007669"/>
    <property type="project" value="UniProtKB-EC"/>
</dbReference>
<dbReference type="InterPro" id="IPR001394">
    <property type="entry name" value="Peptidase_C19_UCH"/>
</dbReference>
<feature type="compositionally biased region" description="Acidic residues" evidence="8">
    <location>
        <begin position="1284"/>
        <end position="1295"/>
    </location>
</feature>
<dbReference type="PROSITE" id="PS00973">
    <property type="entry name" value="USP_2"/>
    <property type="match status" value="1"/>
</dbReference>
<evidence type="ECO:0000259" key="10">
    <source>
        <dbReference type="PROSITE" id="PS51283"/>
    </source>
</evidence>
<dbReference type="Proteomes" id="UP000291116">
    <property type="component" value="Unassembled WGS sequence"/>
</dbReference>
<evidence type="ECO:0000256" key="1">
    <source>
        <dbReference type="ARBA" id="ARBA00000707"/>
    </source>
</evidence>
<accession>A0A448ZNE9</accession>
<dbReference type="PROSITE" id="PS50235">
    <property type="entry name" value="USP_3"/>
    <property type="match status" value="1"/>
</dbReference>
<sequence>MPISEACDILGEDRVKRIVSGIFMFQTNQQSPNRSYTKEQLRNLEEAFAEKADVLVQAMMFVPGKVLAKKSGGVQQAMMLMKAMDMSSSALSSTDGADQIPAPIRNSWKSLLTTRSLMLDKATIIRFLVPSCAQPHTGPGGHMGLFDCLVYAVQIKPSLTTTSTTSASTPLVTIPDIIIFFAVCQKYWDLQGQSDPDVIPSFSGDDPAIKNMSQLMFLVYDGYRKNSVIGRDTIHRFMSDVYGDESFKTSAAKDVLGKMFTNPNSPLTGREFRAGISQTMSYTPTPSHFLLDWMATLAQAIMPPHLSKSSNDNDDDTEGADIGRNLPDSAAVLLQKMDKQRRWLPEICEKYFLAEFRLYEIKRRFHSLVESNTNIIRGDPMRAAVNQDGGNSNGTADGRDRGNVRRKSGVNSNAPKHVIPAHSFLRKVCHPSEEMGHGGFLPKEIAERIFESVARSLSSLGESDGVGDESKEDPEMGTCYWDLCHVLQFGGMALRSKDKDESLVKWIMQLFGNRGQNTLNRMELGDLMVCLCKHADFRKRVDRPKMDIADDSDNEEEENTDGPIEMMVNTLSALDLALVPQSFARTKSEYSSKVPVNELVDHFLETVEAKEDIVTEEQFLRWYNETEQYSRQRLGPLIVDIRLIAGVIFGVPPKLASLEYLLVKDIQERHRKRYPPTDVSRRGPRGTIWYLLDATWYKAWSELINVVRNTQEDCEDLRDMSSTSSSPRRLGQINNTKLLRENGSLALRTSIKWQHDYEILPPLGWSALQAWYDGGPPVSRTVVPYNSGTSSSGIPNSRGRQSSLRTDNEIELYPLFVTMFLCDSSSRGEARPFQQGVPVSRVTPIRMLLIQLCKEMDADPNMCRLWVMEPSGDPDQNENNDWLLNVDLNIDEQRKNRVGVNQNGTSNITLLLELKNEETDKWPRGIDGKNWMFRKGDSNTMETGDGIVGLYNMGNTCYLNSSIQCLSHTPIFRDYFTSKCYLNDINTTNPLGHEGQLAQVSAVLINSIWKRFNQQQPVHQPKRIIAPGSYFPVNAPALTPKTLKESLGKFNEHFAGNEQHDAQELLAFLLGGLSEDLNRIQVKPYIEAPDSDGRPDSELADIWWANHLKREMSIVVAMFTGQYKSLLKCKTCKYESARFEPFSFLQLPLPEDDTIPVSLIYYSSEPSVGITKYSVRVHNNGTLYDVLISLAKVIHSDKQASDSNISDDSGKFSHIEKSEAEEEIAKQKSAYAKIAQNMAIVDMREGYIFKIAPNVWRLPDLQNKDTGELPMLHVYGLEPLPETSDIDCQEEDEEEIKEKTHEEDSKSSEDTAENCAFLAFAQRRSELLSKELIHPLTHQVFGIPLLLRVADLDCKTGSEVYDLVAKHLKPLVPSGALKFLTNPEPILPDCEVESSSTGAEDEKSKDEIRENLEKATSDTEEVSAGMLPRYGFRLRLASREGRRCSICPWYECCIGCLVPDDSKPTVVANGDSIVIDWHFAVDVATAGFGIRANQADPSFSRKPDNLAGVVIKDHISCGVGLKKGQGDVITLEDCLDAFAEEEKIPEAYCSKCKDFKIQTKRMSLWRLPPVVIIQLKRFQFTQHMRRKLRDFVQFPVEGLDLSRIMATDGATGSPEKKKTSNQSSKSEKAHSQEEKKAFASDETTEEISSHINDDNGRGEKLYDLYGVVHHQGALSGGHYVASLKSDLDGQWRLFNDAQVYEIHSRDVVDSSAYILFYIRRDVASQKLSDFWDVRKRVGEGLTEEEMDELMKGGSDRCVIS</sequence>
<dbReference type="PROSITE" id="PS51283">
    <property type="entry name" value="DUSP"/>
    <property type="match status" value="1"/>
</dbReference>
<dbReference type="PANTHER" id="PTHR21646:SF24">
    <property type="entry name" value="UBIQUITIN CARBOXYL-TERMINAL HYDROLASE"/>
    <property type="match status" value="1"/>
</dbReference>
<dbReference type="InterPro" id="IPR035927">
    <property type="entry name" value="DUSP-like_sf"/>
</dbReference>
<dbReference type="SMART" id="SM00695">
    <property type="entry name" value="DUSP"/>
    <property type="match status" value="1"/>
</dbReference>
<dbReference type="InterPro" id="IPR006615">
    <property type="entry name" value="Pept_C19_DUSP"/>
</dbReference>
<keyword evidence="5" id="KW-0833">Ubl conjugation pathway</keyword>
<gene>
    <name evidence="11" type="ORF">PSNMU_V1.4_AUG-EV-PASAV3_0105930</name>
</gene>
<dbReference type="OrthoDB" id="191686at2759"/>
<feature type="region of interest" description="Disordered" evidence="8">
    <location>
        <begin position="383"/>
        <end position="413"/>
    </location>
</feature>
<feature type="compositionally biased region" description="Basic and acidic residues" evidence="8">
    <location>
        <begin position="1625"/>
        <end position="1639"/>
    </location>
</feature>
<feature type="compositionally biased region" description="Basic and acidic residues" evidence="8">
    <location>
        <begin position="1296"/>
        <end position="1309"/>
    </location>
</feature>
<feature type="region of interest" description="Disordered" evidence="8">
    <location>
        <begin position="1607"/>
        <end position="1654"/>
    </location>
</feature>
<evidence type="ECO:0000256" key="7">
    <source>
        <dbReference type="ARBA" id="ARBA00022807"/>
    </source>
</evidence>
<keyword evidence="7" id="KW-0788">Thiol protease</keyword>
<dbReference type="GO" id="GO:0016579">
    <property type="term" value="P:protein deubiquitination"/>
    <property type="evidence" value="ECO:0007669"/>
    <property type="project" value="InterPro"/>
</dbReference>
<feature type="compositionally biased region" description="Basic and acidic residues" evidence="8">
    <location>
        <begin position="1400"/>
        <end position="1417"/>
    </location>
</feature>
<dbReference type="InterPro" id="IPR018200">
    <property type="entry name" value="USP_CS"/>
</dbReference>
<dbReference type="Gene3D" id="3.90.70.10">
    <property type="entry name" value="Cysteine proteinases"/>
    <property type="match status" value="2"/>
</dbReference>
<evidence type="ECO:0000256" key="4">
    <source>
        <dbReference type="ARBA" id="ARBA00022670"/>
    </source>
</evidence>
<evidence type="ECO:0000256" key="5">
    <source>
        <dbReference type="ARBA" id="ARBA00022786"/>
    </source>
</evidence>
<protein>
    <recommendedName>
        <fullName evidence="3">ubiquitinyl hydrolase 1</fullName>
        <ecNumber evidence="3">3.4.19.12</ecNumber>
    </recommendedName>
</protein>
<dbReference type="SUPFAM" id="SSF54001">
    <property type="entry name" value="Cysteine proteinases"/>
    <property type="match status" value="1"/>
</dbReference>
<dbReference type="PANTHER" id="PTHR21646">
    <property type="entry name" value="UBIQUITIN CARBOXYL-TERMINAL HYDROLASE"/>
    <property type="match status" value="1"/>
</dbReference>
<organism evidence="11 12">
    <name type="scientific">Pseudo-nitzschia multistriata</name>
    <dbReference type="NCBI Taxonomy" id="183589"/>
    <lineage>
        <taxon>Eukaryota</taxon>
        <taxon>Sar</taxon>
        <taxon>Stramenopiles</taxon>
        <taxon>Ochrophyta</taxon>
        <taxon>Bacillariophyta</taxon>
        <taxon>Bacillariophyceae</taxon>
        <taxon>Bacillariophycidae</taxon>
        <taxon>Bacillariales</taxon>
        <taxon>Bacillariaceae</taxon>
        <taxon>Pseudo-nitzschia</taxon>
    </lineage>
</organism>
<evidence type="ECO:0000256" key="3">
    <source>
        <dbReference type="ARBA" id="ARBA00012759"/>
    </source>
</evidence>
<feature type="region of interest" description="Disordered" evidence="8">
    <location>
        <begin position="1390"/>
        <end position="1417"/>
    </location>
</feature>
<feature type="unsure residue" description="I or L" evidence="11">
    <location>
        <position position="1159"/>
    </location>
</feature>
<dbReference type="InterPro" id="IPR050185">
    <property type="entry name" value="Ub_carboxyl-term_hydrolase"/>
</dbReference>
<keyword evidence="6" id="KW-0378">Hydrolase</keyword>
<keyword evidence="12" id="KW-1185">Reference proteome</keyword>
<comment type="similarity">
    <text evidence="2">Belongs to the peptidase C19 family.</text>
</comment>
<feature type="region of interest" description="Disordered" evidence="8">
    <location>
        <begin position="304"/>
        <end position="324"/>
    </location>
</feature>